<proteinExistence type="predicted"/>
<evidence type="ECO:0000256" key="1">
    <source>
        <dbReference type="SAM" id="MobiDB-lite"/>
    </source>
</evidence>
<accession>A0A7R9V547</accession>
<gene>
    <name evidence="2" type="ORF">CEUR00632_LOCUS4725</name>
</gene>
<sequence length="103" mass="11161">MHHHHQQQQQQQAPGSRMQFAPSRAVQYSPGGTAEYLQPVTFTPHRPLYYVHGAASPQAEQPAVPLLNGGLNHTLLRPAAGPPANSHDDDDPGTPRFAPASQQ</sequence>
<feature type="region of interest" description="Disordered" evidence="1">
    <location>
        <begin position="68"/>
        <end position="103"/>
    </location>
</feature>
<feature type="region of interest" description="Disordered" evidence="1">
    <location>
        <begin position="1"/>
        <end position="32"/>
    </location>
</feature>
<reference evidence="2" key="1">
    <citation type="submission" date="2021-01" db="EMBL/GenBank/DDBJ databases">
        <authorList>
            <person name="Corre E."/>
            <person name="Pelletier E."/>
            <person name="Niang G."/>
            <person name="Scheremetjew M."/>
            <person name="Finn R."/>
            <person name="Kale V."/>
            <person name="Holt S."/>
            <person name="Cochrane G."/>
            <person name="Meng A."/>
            <person name="Brown T."/>
            <person name="Cohen L."/>
        </authorList>
    </citation>
    <scope>NUCLEOTIDE SEQUENCE</scope>
    <source>
        <strain evidence="2">CCMP219</strain>
    </source>
</reference>
<name>A0A7R9V547_9CHLO</name>
<evidence type="ECO:0000313" key="2">
    <source>
        <dbReference type="EMBL" id="CAD8284690.1"/>
    </source>
</evidence>
<organism evidence="2">
    <name type="scientific">Chlamydomonas euryale</name>
    <dbReference type="NCBI Taxonomy" id="1486919"/>
    <lineage>
        <taxon>Eukaryota</taxon>
        <taxon>Viridiplantae</taxon>
        <taxon>Chlorophyta</taxon>
        <taxon>core chlorophytes</taxon>
        <taxon>Chlorophyceae</taxon>
        <taxon>CS clade</taxon>
        <taxon>Chlamydomonadales</taxon>
        <taxon>Chlamydomonadaceae</taxon>
        <taxon>Chlamydomonas</taxon>
    </lineage>
</organism>
<dbReference type="EMBL" id="HBEC01010248">
    <property type="protein sequence ID" value="CAD8284690.1"/>
    <property type="molecule type" value="Transcribed_RNA"/>
</dbReference>
<protein>
    <submittedName>
        <fullName evidence="2">Uncharacterized protein</fullName>
    </submittedName>
</protein>
<dbReference type="AlphaFoldDB" id="A0A7R9V547"/>